<gene>
    <name evidence="3" type="ORF">TVAG_319530</name>
</gene>
<dbReference type="Gene3D" id="1.25.40.20">
    <property type="entry name" value="Ankyrin repeat-containing domain"/>
    <property type="match status" value="1"/>
</dbReference>
<evidence type="ECO:0000313" key="3">
    <source>
        <dbReference type="EMBL" id="EAY17358.1"/>
    </source>
</evidence>
<dbReference type="KEGG" id="tva:4775365"/>
<dbReference type="SUPFAM" id="SSF48403">
    <property type="entry name" value="Ankyrin repeat"/>
    <property type="match status" value="2"/>
</dbReference>
<evidence type="ECO:0000259" key="2">
    <source>
        <dbReference type="Pfam" id="PF11929"/>
    </source>
</evidence>
<dbReference type="PANTHER" id="PTHR24182:SF13">
    <property type="entry name" value="LD18443P"/>
    <property type="match status" value="1"/>
</dbReference>
<dbReference type="PANTHER" id="PTHR24182">
    <property type="entry name" value="ANKYRIN REPEAT AND SOCS BOX CONTAINING 4"/>
    <property type="match status" value="1"/>
</dbReference>
<name>A2DQA1_TRIV3</name>
<feature type="repeat" description="ANK" evidence="1">
    <location>
        <begin position="218"/>
        <end position="250"/>
    </location>
</feature>
<dbReference type="InParanoid" id="A2DQA1"/>
<dbReference type="SMART" id="SM00248">
    <property type="entry name" value="ANK"/>
    <property type="match status" value="6"/>
</dbReference>
<dbReference type="EMBL" id="DS113231">
    <property type="protein sequence ID" value="EAY17358.1"/>
    <property type="molecule type" value="Genomic_DNA"/>
</dbReference>
<feature type="domain" description="DUF3447" evidence="2">
    <location>
        <begin position="72"/>
        <end position="147"/>
    </location>
</feature>
<proteinExistence type="predicted"/>
<reference evidence="3" key="1">
    <citation type="submission" date="2006-10" db="EMBL/GenBank/DDBJ databases">
        <authorList>
            <person name="Amadeo P."/>
            <person name="Zhao Q."/>
            <person name="Wortman J."/>
            <person name="Fraser-Liggett C."/>
            <person name="Carlton J."/>
        </authorList>
    </citation>
    <scope>NUCLEOTIDE SEQUENCE</scope>
    <source>
        <strain evidence="3">G3</strain>
    </source>
</reference>
<dbReference type="Proteomes" id="UP000001542">
    <property type="component" value="Unassembled WGS sequence"/>
</dbReference>
<dbReference type="PROSITE" id="PS50088">
    <property type="entry name" value="ANK_REPEAT"/>
    <property type="match status" value="5"/>
</dbReference>
<protein>
    <submittedName>
        <fullName evidence="3">Ankyrin repeat protein, putative</fullName>
    </submittedName>
</protein>
<dbReference type="RefSeq" id="XP_001330727.1">
    <property type="nucleotide sequence ID" value="XM_001330691.1"/>
</dbReference>
<dbReference type="SMR" id="A2DQA1"/>
<dbReference type="PRINTS" id="PR01415">
    <property type="entry name" value="ANKYRIN"/>
</dbReference>
<evidence type="ECO:0000256" key="1">
    <source>
        <dbReference type="PROSITE-ProRule" id="PRU00023"/>
    </source>
</evidence>
<sequence length="394" mass="45182">MEKYFQEFPIMKVIMNDDKLEFIPFIESEDFIEDLIIFYGPYPIHYDDYLTYLDICCFYGSVHCFKLLRTKFNSQIRTESLELAFLGGNPEIISECLKVIRPNRHCMVNAIKSHNIDFVTYLRNEFEIEIGLSTCAYYKNLRAFLVYLDLTNDINTCFIYSPLFQIQSLCEYLLSQGVDFRSKDEARSALFSALRSNRLEFVNLLISLGADIKAQNNYDQTPLVSAVESNNIKIIELLISHGAEINVANKWGIYPIQKAIARQNKEIVELLISHGADINVKFRNGSYPIHDALCEKNIDIVKLLISHGADVNLENERGVAPLLIAARKDDKEVVELLISHGADINKQNIHGNTVLDEIFYWKSNKIKHFLISKGAIHGAKWTEHNRSQGKCLLT</sequence>
<dbReference type="OrthoDB" id="341259at2759"/>
<feature type="repeat" description="ANK" evidence="1">
    <location>
        <begin position="185"/>
        <end position="217"/>
    </location>
</feature>
<feature type="repeat" description="ANK" evidence="1">
    <location>
        <begin position="317"/>
        <end position="349"/>
    </location>
</feature>
<dbReference type="VEuPathDB" id="TrichDB:TVAGG3_1009320"/>
<dbReference type="STRING" id="5722.A2DQA1"/>
<organism evidence="3 4">
    <name type="scientific">Trichomonas vaginalis (strain ATCC PRA-98 / G3)</name>
    <dbReference type="NCBI Taxonomy" id="412133"/>
    <lineage>
        <taxon>Eukaryota</taxon>
        <taxon>Metamonada</taxon>
        <taxon>Parabasalia</taxon>
        <taxon>Trichomonadida</taxon>
        <taxon>Trichomonadidae</taxon>
        <taxon>Trichomonas</taxon>
    </lineage>
</organism>
<feature type="repeat" description="ANK" evidence="1">
    <location>
        <begin position="284"/>
        <end position="316"/>
    </location>
</feature>
<dbReference type="Pfam" id="PF12796">
    <property type="entry name" value="Ank_2"/>
    <property type="match status" value="1"/>
</dbReference>
<evidence type="ECO:0000313" key="4">
    <source>
        <dbReference type="Proteomes" id="UP000001542"/>
    </source>
</evidence>
<dbReference type="AlphaFoldDB" id="A2DQA1"/>
<dbReference type="Pfam" id="PF00023">
    <property type="entry name" value="Ank"/>
    <property type="match status" value="1"/>
</dbReference>
<reference evidence="3" key="2">
    <citation type="journal article" date="2007" name="Science">
        <title>Draft genome sequence of the sexually transmitted pathogen Trichomonas vaginalis.</title>
        <authorList>
            <person name="Carlton J.M."/>
            <person name="Hirt R.P."/>
            <person name="Silva J.C."/>
            <person name="Delcher A.L."/>
            <person name="Schatz M."/>
            <person name="Zhao Q."/>
            <person name="Wortman J.R."/>
            <person name="Bidwell S.L."/>
            <person name="Alsmark U.C.M."/>
            <person name="Besteiro S."/>
            <person name="Sicheritz-Ponten T."/>
            <person name="Noel C.J."/>
            <person name="Dacks J.B."/>
            <person name="Foster P.G."/>
            <person name="Simillion C."/>
            <person name="Van de Peer Y."/>
            <person name="Miranda-Saavedra D."/>
            <person name="Barton G.J."/>
            <person name="Westrop G.D."/>
            <person name="Mueller S."/>
            <person name="Dessi D."/>
            <person name="Fiori P.L."/>
            <person name="Ren Q."/>
            <person name="Paulsen I."/>
            <person name="Zhang H."/>
            <person name="Bastida-Corcuera F.D."/>
            <person name="Simoes-Barbosa A."/>
            <person name="Brown M.T."/>
            <person name="Hayes R.D."/>
            <person name="Mukherjee M."/>
            <person name="Okumura C.Y."/>
            <person name="Schneider R."/>
            <person name="Smith A.J."/>
            <person name="Vanacova S."/>
            <person name="Villalvazo M."/>
            <person name="Haas B.J."/>
            <person name="Pertea M."/>
            <person name="Feldblyum T.V."/>
            <person name="Utterback T.R."/>
            <person name="Shu C.L."/>
            <person name="Osoegawa K."/>
            <person name="de Jong P.J."/>
            <person name="Hrdy I."/>
            <person name="Horvathova L."/>
            <person name="Zubacova Z."/>
            <person name="Dolezal P."/>
            <person name="Malik S.B."/>
            <person name="Logsdon J.M. Jr."/>
            <person name="Henze K."/>
            <person name="Gupta A."/>
            <person name="Wang C.C."/>
            <person name="Dunne R.L."/>
            <person name="Upcroft J.A."/>
            <person name="Upcroft P."/>
            <person name="White O."/>
            <person name="Salzberg S.L."/>
            <person name="Tang P."/>
            <person name="Chiu C.-H."/>
            <person name="Lee Y.-S."/>
            <person name="Embley T.M."/>
            <person name="Coombs G.H."/>
            <person name="Mottram J.C."/>
            <person name="Tachezy J."/>
            <person name="Fraser-Liggett C.M."/>
            <person name="Johnson P.J."/>
        </authorList>
    </citation>
    <scope>NUCLEOTIDE SEQUENCE [LARGE SCALE GENOMIC DNA]</scope>
    <source>
        <strain evidence="3">G3</strain>
    </source>
</reference>
<keyword evidence="4" id="KW-1185">Reference proteome</keyword>
<dbReference type="eggNOG" id="KOG4177">
    <property type="taxonomic scope" value="Eukaryota"/>
</dbReference>
<dbReference type="Pfam" id="PF13857">
    <property type="entry name" value="Ank_5"/>
    <property type="match status" value="1"/>
</dbReference>
<dbReference type="Pfam" id="PF11929">
    <property type="entry name" value="DUF3447"/>
    <property type="match status" value="1"/>
</dbReference>
<dbReference type="InterPro" id="IPR002110">
    <property type="entry name" value="Ankyrin_rpt"/>
</dbReference>
<dbReference type="InterPro" id="IPR036770">
    <property type="entry name" value="Ankyrin_rpt-contain_sf"/>
</dbReference>
<feature type="repeat" description="ANK" evidence="1">
    <location>
        <begin position="251"/>
        <end position="283"/>
    </location>
</feature>
<dbReference type="PROSITE" id="PS50297">
    <property type="entry name" value="ANK_REP_REGION"/>
    <property type="match status" value="5"/>
</dbReference>
<accession>A2DQA1</accession>
<dbReference type="VEuPathDB" id="TrichDB:TVAG_319530"/>
<dbReference type="InterPro" id="IPR020683">
    <property type="entry name" value="DUF3447"/>
</dbReference>
<keyword evidence="1" id="KW-0040">ANK repeat</keyword>